<comment type="caution">
    <text evidence="3">The sequence shown here is derived from an EMBL/GenBank/DDBJ whole genome shotgun (WGS) entry which is preliminary data.</text>
</comment>
<proteinExistence type="predicted"/>
<organism evidence="3 4">
    <name type="scientific">Cryptococcus amylolentus CBS 6039</name>
    <dbReference type="NCBI Taxonomy" id="1295533"/>
    <lineage>
        <taxon>Eukaryota</taxon>
        <taxon>Fungi</taxon>
        <taxon>Dikarya</taxon>
        <taxon>Basidiomycota</taxon>
        <taxon>Agaricomycotina</taxon>
        <taxon>Tremellomycetes</taxon>
        <taxon>Tremellales</taxon>
        <taxon>Cryptococcaceae</taxon>
        <taxon>Cryptococcus</taxon>
    </lineage>
</organism>
<feature type="compositionally biased region" description="Gly residues" evidence="1">
    <location>
        <begin position="259"/>
        <end position="278"/>
    </location>
</feature>
<dbReference type="Pfam" id="PF12752">
    <property type="entry name" value="SUZ"/>
    <property type="match status" value="1"/>
</dbReference>
<evidence type="ECO:0000256" key="1">
    <source>
        <dbReference type="SAM" id="MobiDB-lite"/>
    </source>
</evidence>
<feature type="compositionally biased region" description="Basic and acidic residues" evidence="1">
    <location>
        <begin position="128"/>
        <end position="148"/>
    </location>
</feature>
<dbReference type="AlphaFoldDB" id="A0A1E3H9R8"/>
<evidence type="ECO:0000313" key="4">
    <source>
        <dbReference type="Proteomes" id="UP000094065"/>
    </source>
</evidence>
<feature type="compositionally biased region" description="Low complexity" evidence="1">
    <location>
        <begin position="149"/>
        <end position="160"/>
    </location>
</feature>
<feature type="compositionally biased region" description="Low complexity" evidence="1">
    <location>
        <begin position="209"/>
        <end position="225"/>
    </location>
</feature>
<evidence type="ECO:0000259" key="2">
    <source>
        <dbReference type="PROSITE" id="PS51673"/>
    </source>
</evidence>
<evidence type="ECO:0000313" key="3">
    <source>
        <dbReference type="EMBL" id="ODN73079.1"/>
    </source>
</evidence>
<reference evidence="3 4" key="1">
    <citation type="submission" date="2016-06" db="EMBL/GenBank/DDBJ databases">
        <title>Evolution of pathogenesis and genome organization in the Tremellales.</title>
        <authorList>
            <person name="Cuomo C."/>
            <person name="Litvintseva A."/>
            <person name="Heitman J."/>
            <person name="Chen Y."/>
            <person name="Sun S."/>
            <person name="Springer D."/>
            <person name="Dromer F."/>
            <person name="Young S."/>
            <person name="Zeng Q."/>
            <person name="Chapman S."/>
            <person name="Gujja S."/>
            <person name="Saif S."/>
            <person name="Birren B."/>
        </authorList>
    </citation>
    <scope>NUCLEOTIDE SEQUENCE [LARGE SCALE GENOMIC DNA]</scope>
    <source>
        <strain evidence="3 4">CBS 6039</strain>
    </source>
</reference>
<dbReference type="GeneID" id="30159782"/>
<gene>
    <name evidence="3" type="ORF">L202_08473</name>
</gene>
<dbReference type="STRING" id="1295533.A0A1E3H9R8"/>
<dbReference type="PROSITE" id="PS51673">
    <property type="entry name" value="SUZ"/>
    <property type="match status" value="1"/>
</dbReference>
<feature type="compositionally biased region" description="Pro residues" evidence="1">
    <location>
        <begin position="30"/>
        <end position="44"/>
    </location>
</feature>
<dbReference type="OrthoDB" id="2576409at2759"/>
<dbReference type="Proteomes" id="UP000094065">
    <property type="component" value="Unassembled WGS sequence"/>
</dbReference>
<name>A0A1E3H9R8_9TREE</name>
<dbReference type="RefSeq" id="XP_018989020.1">
    <property type="nucleotide sequence ID" value="XM_019143356.1"/>
</dbReference>
<feature type="compositionally biased region" description="Gly residues" evidence="1">
    <location>
        <begin position="238"/>
        <end position="251"/>
    </location>
</feature>
<protein>
    <recommendedName>
        <fullName evidence="2">SUZ domain-containing protein</fullName>
    </recommendedName>
</protein>
<dbReference type="InterPro" id="IPR024771">
    <property type="entry name" value="SUZ"/>
</dbReference>
<feature type="region of interest" description="Disordered" evidence="1">
    <location>
        <begin position="1"/>
        <end position="278"/>
    </location>
</feature>
<feature type="compositionally biased region" description="Polar residues" evidence="1">
    <location>
        <begin position="226"/>
        <end position="236"/>
    </location>
</feature>
<accession>A0A1E3H9R8</accession>
<dbReference type="EMBL" id="AWGJ01000014">
    <property type="protein sequence ID" value="ODN73079.1"/>
    <property type="molecule type" value="Genomic_DNA"/>
</dbReference>
<feature type="compositionally biased region" description="Polar residues" evidence="1">
    <location>
        <begin position="77"/>
        <end position="90"/>
    </location>
</feature>
<feature type="domain" description="SUZ" evidence="2">
    <location>
        <begin position="86"/>
        <end position="152"/>
    </location>
</feature>
<keyword evidence="4" id="KW-1185">Reference proteome</keyword>
<feature type="compositionally biased region" description="Low complexity" evidence="1">
    <location>
        <begin position="92"/>
        <end position="126"/>
    </location>
</feature>
<sequence>MSIHTDDDWETSDIVPKKILRPTANTFNPTPRPSPPTWGPPQIPAGPSYSYLPAQQRQRVAEGEEDDWFRGDRRPQNNRQIWDSANTKPKTPSILSPQILPQPQVQLLRRTPSHSSPNSSGTSSPTGDKVKSYEERQEEYRLARERIFGAEGAVEGSGSSKPAPPATLAQRQRSQDNQPRRQDPPSQTHQPFPQPLPFAGLVPTQVRASPSPSLSPSASPYNSHSRPPTRTHSNPSVAGGGVIPSQGGGSGLVRQPIGPGQGAGFGGASGFGGYGRGA</sequence>